<accession>A0A944DEQ6</accession>
<sequence>MRSYPDDSTEAVARVVSLAMLVDGGLDPAETALVARSGMIEQLGLSPDGFDRVVQDFCHDLLQCSAHWSAGRLSLSPEVVEQLLGEIHQPAQRVRLLRTMLEIVAADGRVTQAEAALLSHAMRRWGDDLEH</sequence>
<dbReference type="InterPro" id="IPR007791">
    <property type="entry name" value="DjlA_N"/>
</dbReference>
<dbReference type="Proteomes" id="UP000694660">
    <property type="component" value="Unassembled WGS sequence"/>
</dbReference>
<evidence type="ECO:0000313" key="3">
    <source>
        <dbReference type="Proteomes" id="UP000694660"/>
    </source>
</evidence>
<dbReference type="AlphaFoldDB" id="A0A944DEQ6"/>
<comment type="caution">
    <text evidence="2">The sequence shown here is derived from an EMBL/GenBank/DDBJ whole genome shotgun (WGS) entry which is preliminary data.</text>
</comment>
<name>A0A944DEQ6_DENI1</name>
<dbReference type="SUPFAM" id="SSF158682">
    <property type="entry name" value="TerB-like"/>
    <property type="match status" value="1"/>
</dbReference>
<dbReference type="RefSeq" id="WP_214363642.1">
    <property type="nucleotide sequence ID" value="NZ_JAEKFT010000036.1"/>
</dbReference>
<gene>
    <name evidence="2" type="ORF">I8J34_21230</name>
</gene>
<keyword evidence="3" id="KW-1185">Reference proteome</keyword>
<organism evidence="2 3">
    <name type="scientific">Denitromonas iodatirespirans</name>
    <dbReference type="NCBI Taxonomy" id="2795389"/>
    <lineage>
        <taxon>Bacteria</taxon>
        <taxon>Pseudomonadati</taxon>
        <taxon>Pseudomonadota</taxon>
        <taxon>Betaproteobacteria</taxon>
        <taxon>Rhodocyclales</taxon>
        <taxon>Zoogloeaceae</taxon>
        <taxon>Denitromonas</taxon>
    </lineage>
</organism>
<dbReference type="EMBL" id="JAEKFT010000036">
    <property type="protein sequence ID" value="MBT0963711.1"/>
    <property type="molecule type" value="Genomic_DNA"/>
</dbReference>
<proteinExistence type="predicted"/>
<dbReference type="InterPro" id="IPR029024">
    <property type="entry name" value="TerB-like"/>
</dbReference>
<dbReference type="Gene3D" id="1.10.3680.10">
    <property type="entry name" value="TerB-like"/>
    <property type="match status" value="1"/>
</dbReference>
<reference evidence="3" key="1">
    <citation type="journal article" date="2022" name="ISME J.">
        <title>Genetic and phylogenetic analysis of dissimilatory iodate-reducing bacteria identifies potential niches across the world's oceans.</title>
        <authorList>
            <person name="Reyes-Umana V."/>
            <person name="Henning Z."/>
            <person name="Lee K."/>
            <person name="Barnum T.P."/>
            <person name="Coates J.D."/>
        </authorList>
    </citation>
    <scope>NUCLEOTIDE SEQUENCE [LARGE SCALE GENOMIC DNA]</scope>
    <source>
        <strain evidence="3">IR12</strain>
    </source>
</reference>
<evidence type="ECO:0000259" key="1">
    <source>
        <dbReference type="Pfam" id="PF05099"/>
    </source>
</evidence>
<evidence type="ECO:0000313" key="2">
    <source>
        <dbReference type="EMBL" id="MBT0963711.1"/>
    </source>
</evidence>
<dbReference type="Pfam" id="PF05099">
    <property type="entry name" value="TerB"/>
    <property type="match status" value="1"/>
</dbReference>
<protein>
    <submittedName>
        <fullName evidence="2">TerB family tellurite resistance protein</fullName>
    </submittedName>
</protein>
<feature type="domain" description="Co-chaperone DjlA N-terminal" evidence="1">
    <location>
        <begin position="10"/>
        <end position="121"/>
    </location>
</feature>
<dbReference type="CDD" id="cd07177">
    <property type="entry name" value="terB_like"/>
    <property type="match status" value="1"/>
</dbReference>